<dbReference type="EMBL" id="JAWDGP010001949">
    <property type="protein sequence ID" value="KAK3786676.1"/>
    <property type="molecule type" value="Genomic_DNA"/>
</dbReference>
<name>A0AAE1DXH1_9GAST</name>
<dbReference type="AlphaFoldDB" id="A0AAE1DXH1"/>
<protein>
    <submittedName>
        <fullName evidence="1">Uncharacterized protein</fullName>
    </submittedName>
</protein>
<evidence type="ECO:0000313" key="1">
    <source>
        <dbReference type="EMBL" id="KAK3786676.1"/>
    </source>
</evidence>
<proteinExistence type="predicted"/>
<organism evidence="1 2">
    <name type="scientific">Elysia crispata</name>
    <name type="common">lettuce slug</name>
    <dbReference type="NCBI Taxonomy" id="231223"/>
    <lineage>
        <taxon>Eukaryota</taxon>
        <taxon>Metazoa</taxon>
        <taxon>Spiralia</taxon>
        <taxon>Lophotrochozoa</taxon>
        <taxon>Mollusca</taxon>
        <taxon>Gastropoda</taxon>
        <taxon>Heterobranchia</taxon>
        <taxon>Euthyneura</taxon>
        <taxon>Panpulmonata</taxon>
        <taxon>Sacoglossa</taxon>
        <taxon>Placobranchoidea</taxon>
        <taxon>Plakobranchidae</taxon>
        <taxon>Elysia</taxon>
    </lineage>
</organism>
<gene>
    <name evidence="1" type="ORF">RRG08_032835</name>
</gene>
<evidence type="ECO:0000313" key="2">
    <source>
        <dbReference type="Proteomes" id="UP001283361"/>
    </source>
</evidence>
<keyword evidence="2" id="KW-1185">Reference proteome</keyword>
<comment type="caution">
    <text evidence="1">The sequence shown here is derived from an EMBL/GenBank/DDBJ whole genome shotgun (WGS) entry which is preliminary data.</text>
</comment>
<reference evidence="1" key="1">
    <citation type="journal article" date="2023" name="G3 (Bethesda)">
        <title>A reference genome for the long-term kleptoplast-retaining sea slug Elysia crispata morphotype clarki.</title>
        <authorList>
            <person name="Eastman K.E."/>
            <person name="Pendleton A.L."/>
            <person name="Shaikh M.A."/>
            <person name="Suttiyut T."/>
            <person name="Ogas R."/>
            <person name="Tomko P."/>
            <person name="Gavelis G."/>
            <person name="Widhalm J.R."/>
            <person name="Wisecaver J.H."/>
        </authorList>
    </citation>
    <scope>NUCLEOTIDE SEQUENCE</scope>
    <source>
        <strain evidence="1">ECLA1</strain>
    </source>
</reference>
<accession>A0AAE1DXH1</accession>
<sequence>MSQGKRIVSGGTVVKQISGPISLLRCSALCGADCGMFHHRSENDICVFFAERYFDAGLVFTSDADWTIGSKIYSVVTKDEWTLVFRGQKEIGVQVWDTWSSAGVSHDSPIAADFPHACLRTDHYSTCDRHFRSHILDNWVNIQEVYMSWIKNDTEVAYILFDGAGTSRDSWFTATGILDSTWAPSIINDTSFLFRQSIKGFCRTNQCRRFYLSGPHTHCRTEWSYSYTLDFQPDSCQRRGFWVPNLSHNIPIFVYSAVNGRSAMGTRHSYPIPDTADVLAIWVKFV</sequence>
<dbReference type="Proteomes" id="UP001283361">
    <property type="component" value="Unassembled WGS sequence"/>
</dbReference>